<evidence type="ECO:0000256" key="1">
    <source>
        <dbReference type="SAM" id="MobiDB-lite"/>
    </source>
</evidence>
<name>A0A2G8BCV9_9MYCO</name>
<feature type="chain" id="PRO_5043769599" evidence="2">
    <location>
        <begin position="20"/>
        <end position="228"/>
    </location>
</feature>
<dbReference type="STRING" id="110505.ACT16_19845"/>
<dbReference type="OrthoDB" id="4539803at2"/>
<evidence type="ECO:0000256" key="2">
    <source>
        <dbReference type="SAM" id="SignalP"/>
    </source>
</evidence>
<proteinExistence type="predicted"/>
<sequence length="228" mass="23485">MRIVAVFVASLLVAGCSLVGNRAAQTTTSASPSTSAKGAAAAPPTTKPPVRPTAPQPGTPISDVIAWIEAARPADAGRYHSATRDGAATDLGQDVAFTAPDRNVRCTTDSKHTGAALSCLVRLTNPPPRPAAVYGEWLSGWVDFDGTSVQVGSAHGDPGPFINGDGPELPSGKSLAFGDFRCRTDQIGVFCVNYAHRSAVRFAAAGIEPFGCLQPVPPPEGVGEKFSC</sequence>
<keyword evidence="4" id="KW-1185">Reference proteome</keyword>
<evidence type="ECO:0000313" key="4">
    <source>
        <dbReference type="Proteomes" id="UP000595446"/>
    </source>
</evidence>
<dbReference type="AlphaFoldDB" id="A0A2G8BCV9"/>
<gene>
    <name evidence="3" type="primary">lppI</name>
    <name evidence="3" type="ORF">MHEC_21410</name>
</gene>
<dbReference type="Proteomes" id="UP000595446">
    <property type="component" value="Chromosome"/>
</dbReference>
<accession>A0A2G8BCV9</accession>
<evidence type="ECO:0000313" key="3">
    <source>
        <dbReference type="EMBL" id="BCO35708.1"/>
    </source>
</evidence>
<feature type="region of interest" description="Disordered" evidence="1">
    <location>
        <begin position="26"/>
        <end position="59"/>
    </location>
</feature>
<protein>
    <submittedName>
        <fullName evidence="3">Uncharacterized protein</fullName>
    </submittedName>
</protein>
<keyword evidence="2" id="KW-0732">Signal</keyword>
<feature type="compositionally biased region" description="Pro residues" evidence="1">
    <location>
        <begin position="45"/>
        <end position="58"/>
    </location>
</feature>
<feature type="compositionally biased region" description="Low complexity" evidence="1">
    <location>
        <begin position="26"/>
        <end position="44"/>
    </location>
</feature>
<reference evidence="3 4" key="1">
    <citation type="submission" date="2020-12" db="EMBL/GenBank/DDBJ databases">
        <title>Complete genome sequence of Mycobacterium heckeshornense JCM 15655T, closely related to a pathogenic non-tuberculous mycobacterial species Mycobacterium xenopi.</title>
        <authorList>
            <person name="Yoshida M."/>
            <person name="Fukano H."/>
            <person name="Asakura T."/>
            <person name="Suzuki M."/>
            <person name="Hoshino Y."/>
        </authorList>
    </citation>
    <scope>NUCLEOTIDE SEQUENCE [LARGE SCALE GENOMIC DNA]</scope>
    <source>
        <strain evidence="3 4">JCM 15655</strain>
    </source>
</reference>
<dbReference type="PROSITE" id="PS51257">
    <property type="entry name" value="PROKAR_LIPOPROTEIN"/>
    <property type="match status" value="1"/>
</dbReference>
<dbReference type="EMBL" id="AP024237">
    <property type="protein sequence ID" value="BCO35708.1"/>
    <property type="molecule type" value="Genomic_DNA"/>
</dbReference>
<dbReference type="RefSeq" id="WP_048893170.1">
    <property type="nucleotide sequence ID" value="NZ_AP024237.1"/>
</dbReference>
<feature type="signal peptide" evidence="2">
    <location>
        <begin position="1"/>
        <end position="19"/>
    </location>
</feature>
<organism evidence="3 4">
    <name type="scientific">Mycobacterium heckeshornense</name>
    <dbReference type="NCBI Taxonomy" id="110505"/>
    <lineage>
        <taxon>Bacteria</taxon>
        <taxon>Bacillati</taxon>
        <taxon>Actinomycetota</taxon>
        <taxon>Actinomycetes</taxon>
        <taxon>Mycobacteriales</taxon>
        <taxon>Mycobacteriaceae</taxon>
        <taxon>Mycobacterium</taxon>
    </lineage>
</organism>